<dbReference type="RefSeq" id="WP_126953292.1">
    <property type="nucleotide sequence ID" value="NZ_RZGR01000010.1"/>
</dbReference>
<dbReference type="Proteomes" id="UP000288012">
    <property type="component" value="Unassembled WGS sequence"/>
</dbReference>
<keyword evidence="4 6" id="KW-1133">Transmembrane helix</keyword>
<evidence type="ECO:0000256" key="4">
    <source>
        <dbReference type="ARBA" id="ARBA00022989"/>
    </source>
</evidence>
<organism evidence="7 8">
    <name type="scientific">Legionella septentrionalis</name>
    <dbReference type="NCBI Taxonomy" id="2498109"/>
    <lineage>
        <taxon>Bacteria</taxon>
        <taxon>Pseudomonadati</taxon>
        <taxon>Pseudomonadota</taxon>
        <taxon>Gammaproteobacteria</taxon>
        <taxon>Legionellales</taxon>
        <taxon>Legionellaceae</taxon>
        <taxon>Legionella</taxon>
    </lineage>
</organism>
<keyword evidence="5 6" id="KW-0472">Membrane</keyword>
<protein>
    <submittedName>
        <fullName evidence="7">F0F1 ATP synthase subunit I</fullName>
    </submittedName>
</protein>
<dbReference type="InterPro" id="IPR005598">
    <property type="entry name" value="ATP_synth_I"/>
</dbReference>
<comment type="subcellular location">
    <subcellularLocation>
        <location evidence="1">Cell membrane</location>
        <topology evidence="1">Multi-pass membrane protein</topology>
    </subcellularLocation>
</comment>
<gene>
    <name evidence="7" type="ORF">EKM59_04640</name>
</gene>
<dbReference type="Pfam" id="PF03899">
    <property type="entry name" value="ATP-synt_I"/>
    <property type="match status" value="1"/>
</dbReference>
<evidence type="ECO:0000313" key="7">
    <source>
        <dbReference type="EMBL" id="RUQ88827.1"/>
    </source>
</evidence>
<evidence type="ECO:0000256" key="2">
    <source>
        <dbReference type="ARBA" id="ARBA00022475"/>
    </source>
</evidence>
<dbReference type="EMBL" id="RZGR01000010">
    <property type="protein sequence ID" value="RUQ88827.1"/>
    <property type="molecule type" value="Genomic_DNA"/>
</dbReference>
<evidence type="ECO:0000256" key="3">
    <source>
        <dbReference type="ARBA" id="ARBA00022692"/>
    </source>
</evidence>
<feature type="transmembrane region" description="Helical" evidence="6">
    <location>
        <begin position="79"/>
        <end position="96"/>
    </location>
</feature>
<evidence type="ECO:0000313" key="8">
    <source>
        <dbReference type="Proteomes" id="UP000288012"/>
    </source>
</evidence>
<dbReference type="AlphaFoldDB" id="A0A433JK13"/>
<keyword evidence="8" id="KW-1185">Reference proteome</keyword>
<keyword evidence="3 6" id="KW-0812">Transmembrane</keyword>
<reference evidence="7 8" key="1">
    <citation type="submission" date="2018-12" db="EMBL/GenBank/DDBJ databases">
        <title>Legionella sp,whole genome shotgun sequence.</title>
        <authorList>
            <person name="Wu H."/>
        </authorList>
    </citation>
    <scope>NUCLEOTIDE SEQUENCE [LARGE SCALE GENOMIC DNA]</scope>
    <source>
        <strain evidence="8">km714</strain>
    </source>
</reference>
<name>A0A433JK13_9GAMM</name>
<feature type="transmembrane region" description="Helical" evidence="6">
    <location>
        <begin position="38"/>
        <end position="59"/>
    </location>
</feature>
<evidence type="ECO:0000256" key="6">
    <source>
        <dbReference type="SAM" id="Phobius"/>
    </source>
</evidence>
<proteinExistence type="predicted"/>
<evidence type="ECO:0000256" key="1">
    <source>
        <dbReference type="ARBA" id="ARBA00004651"/>
    </source>
</evidence>
<sequence length="131" mass="14660">MKNQLGLRGAKRLIAWQLGITLIIAGFCLLFFGKNSAFSALLGGLVSALPNIYFARKLFKYHGARAAKQIVNSFYKAEALKIVLSVILFALVFIFVNVVPIIFFATYIVAQMVFWFAPLIIDNKLNRPESD</sequence>
<accession>A0A433JK13</accession>
<feature type="transmembrane region" description="Helical" evidence="6">
    <location>
        <begin position="12"/>
        <end position="32"/>
    </location>
</feature>
<dbReference type="OrthoDB" id="5702716at2"/>
<keyword evidence="2" id="KW-1003">Cell membrane</keyword>
<evidence type="ECO:0000256" key="5">
    <source>
        <dbReference type="ARBA" id="ARBA00023136"/>
    </source>
</evidence>
<dbReference type="GO" id="GO:0005886">
    <property type="term" value="C:plasma membrane"/>
    <property type="evidence" value="ECO:0007669"/>
    <property type="project" value="UniProtKB-SubCell"/>
</dbReference>
<comment type="caution">
    <text evidence="7">The sequence shown here is derived from an EMBL/GenBank/DDBJ whole genome shotgun (WGS) entry which is preliminary data.</text>
</comment>